<dbReference type="PANTHER" id="PTHR30336:SF20">
    <property type="entry name" value="DUF218 DOMAIN-CONTAINING PROTEIN"/>
    <property type="match status" value="1"/>
</dbReference>
<gene>
    <name evidence="2" type="ORF">GCM10023224_17740</name>
</gene>
<dbReference type="InterPro" id="IPR014729">
    <property type="entry name" value="Rossmann-like_a/b/a_fold"/>
</dbReference>
<dbReference type="RefSeq" id="WP_345556202.1">
    <property type="nucleotide sequence ID" value="NZ_BAABIK010000007.1"/>
</dbReference>
<reference evidence="3" key="1">
    <citation type="journal article" date="2019" name="Int. J. Syst. Evol. Microbiol.">
        <title>The Global Catalogue of Microorganisms (GCM) 10K type strain sequencing project: providing services to taxonomists for standard genome sequencing and annotation.</title>
        <authorList>
            <consortium name="The Broad Institute Genomics Platform"/>
            <consortium name="The Broad Institute Genome Sequencing Center for Infectious Disease"/>
            <person name="Wu L."/>
            <person name="Ma J."/>
        </authorList>
    </citation>
    <scope>NUCLEOTIDE SEQUENCE [LARGE SCALE GENOMIC DNA]</scope>
    <source>
        <strain evidence="3">JCM 18123</strain>
    </source>
</reference>
<dbReference type="Gene3D" id="3.40.50.620">
    <property type="entry name" value="HUPs"/>
    <property type="match status" value="1"/>
</dbReference>
<evidence type="ECO:0000313" key="2">
    <source>
        <dbReference type="EMBL" id="GAA4937184.1"/>
    </source>
</evidence>
<dbReference type="CDD" id="cd06259">
    <property type="entry name" value="YdcF-like"/>
    <property type="match status" value="1"/>
</dbReference>
<comment type="caution">
    <text evidence="2">The sequence shown here is derived from an EMBL/GenBank/DDBJ whole genome shotgun (WGS) entry which is preliminary data.</text>
</comment>
<protein>
    <submittedName>
        <fullName evidence="2">YdcF family protein</fullName>
    </submittedName>
</protein>
<feature type="domain" description="DUF218" evidence="1">
    <location>
        <begin position="31"/>
        <end position="150"/>
    </location>
</feature>
<dbReference type="Pfam" id="PF02698">
    <property type="entry name" value="DUF218"/>
    <property type="match status" value="1"/>
</dbReference>
<accession>A0ABP9GCA0</accession>
<name>A0ABP9GCA0_9ACTN</name>
<proteinExistence type="predicted"/>
<sequence length="240" mass="25883">MRELDSTTHALAELLWDFHTRPAADAGTGNDLVLVLGSHDLRVAEHAARLFQDGAAPLLVFSGDRGRRTGGDGPAPRWPESEAATFARAARATAPIPRDAVLLETRATNTAENFHLARDLAATAAPRPRRAVVTAKPYMARRALATAAVHWPGPEWTFSCFGGGYRAYTTPEHSPAELVDFLVGDLQRLAVYARRGWSAPVDVPDRVWQAGQRLCERGFTGHLVPGESLRPAPQQPGAGA</sequence>
<evidence type="ECO:0000259" key="1">
    <source>
        <dbReference type="Pfam" id="PF02698"/>
    </source>
</evidence>
<dbReference type="PANTHER" id="PTHR30336">
    <property type="entry name" value="INNER MEMBRANE PROTEIN, PROBABLE PERMEASE"/>
    <property type="match status" value="1"/>
</dbReference>
<dbReference type="InterPro" id="IPR051599">
    <property type="entry name" value="Cell_Envelope_Assoc"/>
</dbReference>
<dbReference type="InterPro" id="IPR003848">
    <property type="entry name" value="DUF218"/>
</dbReference>
<keyword evidence="3" id="KW-1185">Reference proteome</keyword>
<dbReference type="EMBL" id="BAABIK010000007">
    <property type="protein sequence ID" value="GAA4937184.1"/>
    <property type="molecule type" value="Genomic_DNA"/>
</dbReference>
<dbReference type="Proteomes" id="UP001499993">
    <property type="component" value="Unassembled WGS sequence"/>
</dbReference>
<evidence type="ECO:0000313" key="3">
    <source>
        <dbReference type="Proteomes" id="UP001499993"/>
    </source>
</evidence>
<organism evidence="2 3">
    <name type="scientific">Streptomonospora halophila</name>
    <dbReference type="NCBI Taxonomy" id="427369"/>
    <lineage>
        <taxon>Bacteria</taxon>
        <taxon>Bacillati</taxon>
        <taxon>Actinomycetota</taxon>
        <taxon>Actinomycetes</taxon>
        <taxon>Streptosporangiales</taxon>
        <taxon>Nocardiopsidaceae</taxon>
        <taxon>Streptomonospora</taxon>
    </lineage>
</organism>